<reference evidence="6 7" key="1">
    <citation type="journal article" date="2015" name="Nature">
        <title>rRNA introns, odd ribosomes, and small enigmatic genomes across a large radiation of phyla.</title>
        <authorList>
            <person name="Brown C.T."/>
            <person name="Hug L.A."/>
            <person name="Thomas B.C."/>
            <person name="Sharon I."/>
            <person name="Castelle C.J."/>
            <person name="Singh A."/>
            <person name="Wilkins M.J."/>
            <person name="Williams K.H."/>
            <person name="Banfield J.F."/>
        </authorList>
    </citation>
    <scope>NUCLEOTIDE SEQUENCE [LARGE SCALE GENOMIC DNA]</scope>
</reference>
<dbReference type="InterPro" id="IPR017853">
    <property type="entry name" value="GH"/>
</dbReference>
<dbReference type="GO" id="GO:0005975">
    <property type="term" value="P:carbohydrate metabolic process"/>
    <property type="evidence" value="ECO:0007669"/>
    <property type="project" value="InterPro"/>
</dbReference>
<dbReference type="Proteomes" id="UP000033869">
    <property type="component" value="Unassembled WGS sequence"/>
</dbReference>
<accession>A0A0G0YHV2</accession>
<dbReference type="InterPro" id="IPR033132">
    <property type="entry name" value="GH_1_N_CS"/>
</dbReference>
<evidence type="ECO:0000256" key="5">
    <source>
        <dbReference type="SAM" id="SignalP"/>
    </source>
</evidence>
<gene>
    <name evidence="6" type="ORF">UU65_C0003G0166</name>
</gene>
<protein>
    <submittedName>
        <fullName evidence="6">Beta-glucosidase</fullName>
    </submittedName>
</protein>
<organism evidence="6 7">
    <name type="scientific">candidate division CPR2 bacterium GW2011_GWC1_41_48</name>
    <dbReference type="NCBI Taxonomy" id="1618344"/>
    <lineage>
        <taxon>Bacteria</taxon>
        <taxon>Bacteria division CPR2</taxon>
    </lineage>
</organism>
<dbReference type="Pfam" id="PF00232">
    <property type="entry name" value="Glyco_hydro_1"/>
    <property type="match status" value="2"/>
</dbReference>
<comment type="similarity">
    <text evidence="1 4">Belongs to the glycosyl hydrolase 1 family.</text>
</comment>
<feature type="signal peptide" evidence="5">
    <location>
        <begin position="1"/>
        <end position="23"/>
    </location>
</feature>
<dbReference type="PATRIC" id="fig|1618344.3.peg.825"/>
<keyword evidence="2" id="KW-0378">Hydrolase</keyword>
<name>A0A0G0YHV2_UNCC2</name>
<dbReference type="InterPro" id="IPR001360">
    <property type="entry name" value="Glyco_hydro_1"/>
</dbReference>
<keyword evidence="5" id="KW-0732">Signal</keyword>
<evidence type="ECO:0000256" key="2">
    <source>
        <dbReference type="ARBA" id="ARBA00022801"/>
    </source>
</evidence>
<evidence type="ECO:0000256" key="4">
    <source>
        <dbReference type="RuleBase" id="RU003690"/>
    </source>
</evidence>
<dbReference type="PANTHER" id="PTHR10353">
    <property type="entry name" value="GLYCOSYL HYDROLASE"/>
    <property type="match status" value="1"/>
</dbReference>
<comment type="caution">
    <text evidence="6">The sequence shown here is derived from an EMBL/GenBank/DDBJ whole genome shotgun (WGS) entry which is preliminary data.</text>
</comment>
<dbReference type="PRINTS" id="PR00131">
    <property type="entry name" value="GLHYDRLASE1"/>
</dbReference>
<dbReference type="EMBL" id="LCBL01000003">
    <property type="protein sequence ID" value="KKS09111.1"/>
    <property type="molecule type" value="Genomic_DNA"/>
</dbReference>
<keyword evidence="3" id="KW-0326">Glycosidase</keyword>
<dbReference type="PANTHER" id="PTHR10353:SF209">
    <property type="entry name" value="GALACTOLIPID GALACTOSYLTRANSFERASE SFR2, CHLOROPLASTIC"/>
    <property type="match status" value="1"/>
</dbReference>
<proteinExistence type="inferred from homology"/>
<dbReference type="SUPFAM" id="SSF51445">
    <property type="entry name" value="(Trans)glycosidases"/>
    <property type="match status" value="1"/>
</dbReference>
<feature type="chain" id="PRO_5002535551" evidence="5">
    <location>
        <begin position="24"/>
        <end position="427"/>
    </location>
</feature>
<sequence length="427" mass="50545">MKTKWIMFAAVIFSLCLKNAVLASNEQEFLWGVATSAHQIEGGDIPSDWYEFEKQGKAPDGSTTEKAVDGYNLAFEDIKLLKELGVNSYRFSIEWARVEPENNKFDEAALKHYHDLIVALKNNGITPVVTLHHFTNPKWIADKSSWTNKETANEFVEYARKIIDQNNNDVTYWITVNEPNVFLSYSYIFGNFPPYKKKDILVYKKAIENVFEAHRQIYRYIHEKNNKAQVSIAYNFSDFKPKTYRLIDVLSARICNYAYSWYWTDQVKNEMDFVGINYYFSRYVGLDYPFSSQYYKYTDVSEWNQWPQNIQPEGLEHITLMAHNRYKKPIIITENGLPDKDDDKRPDFIKNHIEALNTAKSKGVEINGYFYWSLMDNFEWWGGYKDKYGLYEVDYNTMKRRPRPSAFYYRDLIMNYQKNENLSLPTY</sequence>
<dbReference type="Gene3D" id="3.20.20.80">
    <property type="entry name" value="Glycosidases"/>
    <property type="match status" value="2"/>
</dbReference>
<evidence type="ECO:0000313" key="6">
    <source>
        <dbReference type="EMBL" id="KKS09111.1"/>
    </source>
</evidence>
<evidence type="ECO:0000256" key="1">
    <source>
        <dbReference type="ARBA" id="ARBA00010838"/>
    </source>
</evidence>
<evidence type="ECO:0000313" key="7">
    <source>
        <dbReference type="Proteomes" id="UP000033869"/>
    </source>
</evidence>
<dbReference type="AlphaFoldDB" id="A0A0G0YHV2"/>
<dbReference type="PROSITE" id="PS00653">
    <property type="entry name" value="GLYCOSYL_HYDROL_F1_2"/>
    <property type="match status" value="1"/>
</dbReference>
<dbReference type="GO" id="GO:0008422">
    <property type="term" value="F:beta-glucosidase activity"/>
    <property type="evidence" value="ECO:0007669"/>
    <property type="project" value="TreeGrafter"/>
</dbReference>
<evidence type="ECO:0000256" key="3">
    <source>
        <dbReference type="ARBA" id="ARBA00023295"/>
    </source>
</evidence>